<dbReference type="Gene3D" id="3.40.1160.10">
    <property type="entry name" value="Acetylglutamate kinase-like"/>
    <property type="match status" value="1"/>
</dbReference>
<dbReference type="KEGG" id="bacg:D2962_15445"/>
<keyword evidence="12" id="KW-1185">Reference proteome</keyword>
<evidence type="ECO:0000256" key="3">
    <source>
        <dbReference type="ARBA" id="ARBA00013070"/>
    </source>
</evidence>
<evidence type="ECO:0000256" key="5">
    <source>
        <dbReference type="ARBA" id="ARBA00022679"/>
    </source>
</evidence>
<evidence type="ECO:0000256" key="8">
    <source>
        <dbReference type="NCBIfam" id="TIGR00746"/>
    </source>
</evidence>
<dbReference type="PIRSF" id="PIRSF000723">
    <property type="entry name" value="Carbamate_kin"/>
    <property type="match status" value="1"/>
</dbReference>
<dbReference type="InterPro" id="IPR001048">
    <property type="entry name" value="Asp/Glu/Uridylate_kinase"/>
</dbReference>
<dbReference type="PRINTS" id="PR01469">
    <property type="entry name" value="CARBMTKINASE"/>
</dbReference>
<dbReference type="NCBIfam" id="TIGR00746">
    <property type="entry name" value="arcC"/>
    <property type="match status" value="1"/>
</dbReference>
<dbReference type="AlphaFoldDB" id="A0A3G2R8L0"/>
<evidence type="ECO:0000313" key="12">
    <source>
        <dbReference type="Proteomes" id="UP000280960"/>
    </source>
</evidence>
<dbReference type="FunFam" id="3.40.1160.10:FF:000007">
    <property type="entry name" value="Carbamate kinase"/>
    <property type="match status" value="1"/>
</dbReference>
<dbReference type="UniPathway" id="UPA00996">
    <property type="reaction ID" value="UER00366"/>
</dbReference>
<evidence type="ECO:0000256" key="2">
    <source>
        <dbReference type="ARBA" id="ARBA00011066"/>
    </source>
</evidence>
<evidence type="ECO:0000256" key="7">
    <source>
        <dbReference type="ARBA" id="ARBA00048467"/>
    </source>
</evidence>
<keyword evidence="4" id="KW-0056">Arginine metabolism</keyword>
<comment type="catalytic activity">
    <reaction evidence="7">
        <text>hydrogencarbonate + NH4(+) + ATP = carbamoyl phosphate + ADP + H2O + H(+)</text>
        <dbReference type="Rhea" id="RHEA:10152"/>
        <dbReference type="ChEBI" id="CHEBI:15377"/>
        <dbReference type="ChEBI" id="CHEBI:15378"/>
        <dbReference type="ChEBI" id="CHEBI:17544"/>
        <dbReference type="ChEBI" id="CHEBI:28938"/>
        <dbReference type="ChEBI" id="CHEBI:30616"/>
        <dbReference type="ChEBI" id="CHEBI:58228"/>
        <dbReference type="ChEBI" id="CHEBI:456216"/>
        <dbReference type="EC" id="2.7.2.2"/>
    </reaction>
</comment>
<evidence type="ECO:0000313" key="11">
    <source>
        <dbReference type="EMBL" id="AYO31810.1"/>
    </source>
</evidence>
<sequence length="324" mass="34323">MPGTIVVALGGNAILQPGQKGTFEEQMENVKITASQLARLILKGNRLVITHGNGPQVGRILQQQSMGEYGGIPPMPLFVCGAMSQGMIGYMVQQALYNEFRKLGIDRTVVTLVSQVIVDTKDPAFSNPTKPIGAFYSQQEAMKAQKDRGEVWKEDSGRGWRRVVPSPPPGGLLEISAVKALINHGAVVIASGGGGIPVAVRDTGEVTGIDAVIDKDLAAEKLAEEVDADVLLILTDVSHVAINYKTHLQQNLTAVTAEELSDYYEQGHFKAGSMGPKVKAALKFVENGGRMAVITSLGNALLGAEGRAGTVVTRKAVVENIAGI</sequence>
<comment type="pathway">
    <text evidence="1">Metabolic intermediate metabolism; carbamoyl phosphate degradation; CO(2) and NH(3) from carbamoyl phosphate: step 1/1.</text>
</comment>
<dbReference type="Proteomes" id="UP000280960">
    <property type="component" value="Chromosome"/>
</dbReference>
<evidence type="ECO:0000256" key="6">
    <source>
        <dbReference type="ARBA" id="ARBA00022777"/>
    </source>
</evidence>
<dbReference type="InterPro" id="IPR036393">
    <property type="entry name" value="AceGlu_kinase-like_sf"/>
</dbReference>
<dbReference type="EMBL" id="CP033169">
    <property type="protein sequence ID" value="AYO31810.1"/>
    <property type="molecule type" value="Genomic_DNA"/>
</dbReference>
<proteinExistence type="inferred from homology"/>
<evidence type="ECO:0000259" key="10">
    <source>
        <dbReference type="Pfam" id="PF00696"/>
    </source>
</evidence>
<comment type="similarity">
    <text evidence="2 9">Belongs to the carbamate kinase family.</text>
</comment>
<accession>A0A3G2R8L0</accession>
<dbReference type="NCBIfam" id="NF009007">
    <property type="entry name" value="PRK12352.1"/>
    <property type="match status" value="1"/>
</dbReference>
<name>A0A3G2R8L0_9FIRM</name>
<dbReference type="InterPro" id="IPR003964">
    <property type="entry name" value="Carb_kinase"/>
</dbReference>
<protein>
    <recommendedName>
        <fullName evidence="3 8">Carbamate kinase</fullName>
    </recommendedName>
</protein>
<feature type="domain" description="Aspartate/glutamate/uridylate kinase" evidence="10">
    <location>
        <begin position="4"/>
        <end position="295"/>
    </location>
</feature>
<evidence type="ECO:0000256" key="4">
    <source>
        <dbReference type="ARBA" id="ARBA00022503"/>
    </source>
</evidence>
<organism evidence="11 12">
    <name type="scientific">Biomaibacter acetigenes</name>
    <dbReference type="NCBI Taxonomy" id="2316383"/>
    <lineage>
        <taxon>Bacteria</taxon>
        <taxon>Bacillati</taxon>
        <taxon>Bacillota</taxon>
        <taxon>Clostridia</taxon>
        <taxon>Thermosediminibacterales</taxon>
        <taxon>Tepidanaerobacteraceae</taxon>
        <taxon>Biomaibacter</taxon>
    </lineage>
</organism>
<evidence type="ECO:0000256" key="1">
    <source>
        <dbReference type="ARBA" id="ARBA00005118"/>
    </source>
</evidence>
<dbReference type="GO" id="GO:0005829">
    <property type="term" value="C:cytosol"/>
    <property type="evidence" value="ECO:0007669"/>
    <property type="project" value="TreeGrafter"/>
</dbReference>
<dbReference type="RefSeq" id="WP_120767276.1">
    <property type="nucleotide sequence ID" value="NZ_CP033169.1"/>
</dbReference>
<gene>
    <name evidence="11" type="primary">arcC</name>
    <name evidence="11" type="ORF">D2962_15445</name>
</gene>
<dbReference type="PANTHER" id="PTHR30409">
    <property type="entry name" value="CARBAMATE KINASE"/>
    <property type="match status" value="1"/>
</dbReference>
<keyword evidence="6 9" id="KW-0418">Kinase</keyword>
<dbReference type="PANTHER" id="PTHR30409:SF1">
    <property type="entry name" value="CARBAMATE KINASE-RELATED"/>
    <property type="match status" value="1"/>
</dbReference>
<dbReference type="GO" id="GO:0019546">
    <property type="term" value="P:L-arginine deiminase pathway"/>
    <property type="evidence" value="ECO:0007669"/>
    <property type="project" value="TreeGrafter"/>
</dbReference>
<dbReference type="GO" id="GO:0008804">
    <property type="term" value="F:carbamate kinase activity"/>
    <property type="evidence" value="ECO:0007669"/>
    <property type="project" value="UniProtKB-UniRule"/>
</dbReference>
<dbReference type="CDD" id="cd04235">
    <property type="entry name" value="AAK_CK"/>
    <property type="match status" value="1"/>
</dbReference>
<dbReference type="Pfam" id="PF00696">
    <property type="entry name" value="AA_kinase"/>
    <property type="match status" value="1"/>
</dbReference>
<keyword evidence="5 9" id="KW-0808">Transferase</keyword>
<reference evidence="11 12" key="1">
    <citation type="submission" date="2018-10" db="EMBL/GenBank/DDBJ databases">
        <authorList>
            <person name="Zhang X."/>
        </authorList>
    </citation>
    <scope>NUCLEOTIDE SEQUENCE [LARGE SCALE GENOMIC DNA]</scope>
    <source>
        <strain evidence="11 12">SK-G1</strain>
    </source>
</reference>
<evidence type="ECO:0000256" key="9">
    <source>
        <dbReference type="PIRNR" id="PIRNR000723"/>
    </source>
</evidence>
<dbReference type="SUPFAM" id="SSF53633">
    <property type="entry name" value="Carbamate kinase-like"/>
    <property type="match status" value="1"/>
</dbReference>